<dbReference type="Pfam" id="PF13565">
    <property type="entry name" value="HTH_32"/>
    <property type="match status" value="1"/>
</dbReference>
<dbReference type="GO" id="GO:0003676">
    <property type="term" value="F:nucleic acid binding"/>
    <property type="evidence" value="ECO:0007669"/>
    <property type="project" value="InterPro"/>
</dbReference>
<dbReference type="Pfam" id="PF00665">
    <property type="entry name" value="rve"/>
    <property type="match status" value="1"/>
</dbReference>
<dbReference type="eggNOG" id="COG2963">
    <property type="taxonomic scope" value="Bacteria"/>
</dbReference>
<dbReference type="PANTHER" id="PTHR13903:SF8">
    <property type="entry name" value="PIRIN"/>
    <property type="match status" value="1"/>
</dbReference>
<dbReference type="SUPFAM" id="SSF53098">
    <property type="entry name" value="Ribonuclease H-like"/>
    <property type="match status" value="1"/>
</dbReference>
<dbReference type="PANTHER" id="PTHR13903">
    <property type="entry name" value="PIRIN-RELATED"/>
    <property type="match status" value="1"/>
</dbReference>
<evidence type="ECO:0000313" key="5">
    <source>
        <dbReference type="Proteomes" id="UP000028534"/>
    </source>
</evidence>
<dbReference type="Proteomes" id="UP000028534">
    <property type="component" value="Unassembled WGS sequence"/>
</dbReference>
<dbReference type="eggNOG" id="COG1741">
    <property type="taxonomic scope" value="Bacteria"/>
</dbReference>
<name>A0A084E208_SPHYA</name>
<proteinExistence type="inferred from homology"/>
<comment type="similarity">
    <text evidence="1 2">Belongs to the pirin family.</text>
</comment>
<dbReference type="InterPro" id="IPR048020">
    <property type="entry name" value="Transpos_IS3"/>
</dbReference>
<dbReference type="EMBL" id="JGVR01000083">
    <property type="protein sequence ID" value="KEZ12000.1"/>
    <property type="molecule type" value="Genomic_DNA"/>
</dbReference>
<dbReference type="InterPro" id="IPR003829">
    <property type="entry name" value="Pirin_N_dom"/>
</dbReference>
<dbReference type="NCBIfam" id="NF033516">
    <property type="entry name" value="transpos_IS3"/>
    <property type="match status" value="1"/>
</dbReference>
<comment type="caution">
    <text evidence="4">The sequence shown here is derived from an EMBL/GenBank/DDBJ whole genome shotgun (WGS) entry which is preliminary data.</text>
</comment>
<dbReference type="InterPro" id="IPR009057">
    <property type="entry name" value="Homeodomain-like_sf"/>
</dbReference>
<evidence type="ECO:0000259" key="3">
    <source>
        <dbReference type="PROSITE" id="PS50994"/>
    </source>
</evidence>
<dbReference type="eggNOG" id="COG2801">
    <property type="taxonomic scope" value="Bacteria"/>
</dbReference>
<dbReference type="STRING" id="13690.AX777_25670"/>
<dbReference type="Gene3D" id="2.60.120.10">
    <property type="entry name" value="Jelly Rolls"/>
    <property type="match status" value="2"/>
</dbReference>
<dbReference type="InterPro" id="IPR036397">
    <property type="entry name" value="RNaseH_sf"/>
</dbReference>
<dbReference type="Pfam" id="PF05726">
    <property type="entry name" value="Pirin_C"/>
    <property type="match status" value="1"/>
</dbReference>
<dbReference type="PROSITE" id="PS50994">
    <property type="entry name" value="INTEGRASE"/>
    <property type="match status" value="1"/>
</dbReference>
<dbReference type="InterPro" id="IPR008778">
    <property type="entry name" value="Pirin_C_dom"/>
</dbReference>
<gene>
    <name evidence="4" type="ORF">CP98_05283</name>
</gene>
<dbReference type="InterPro" id="IPR011051">
    <property type="entry name" value="RmlC_Cupin_sf"/>
</dbReference>
<reference evidence="4 5" key="1">
    <citation type="submission" date="2014-03" db="EMBL/GenBank/DDBJ databases">
        <title>Genome sequence of Sphingobium yanoikuyae B1.</title>
        <authorList>
            <person name="Gan H.M."/>
            <person name="Gan H.Y."/>
            <person name="Savka M.A."/>
        </authorList>
    </citation>
    <scope>NUCLEOTIDE SEQUENCE [LARGE SCALE GENOMIC DNA]</scope>
    <source>
        <strain evidence="4 5">B1</strain>
    </source>
</reference>
<dbReference type="InterPro" id="IPR012093">
    <property type="entry name" value="Pirin"/>
</dbReference>
<feature type="domain" description="Integrase catalytic" evidence="3">
    <location>
        <begin position="399"/>
        <end position="566"/>
    </location>
</feature>
<dbReference type="InterPro" id="IPR001584">
    <property type="entry name" value="Integrase_cat-core"/>
</dbReference>
<dbReference type="CDD" id="cd02909">
    <property type="entry name" value="cupin_pirin_N"/>
    <property type="match status" value="1"/>
</dbReference>
<dbReference type="CDD" id="cd02247">
    <property type="entry name" value="cupin_pirin_C"/>
    <property type="match status" value="1"/>
</dbReference>
<evidence type="ECO:0000256" key="2">
    <source>
        <dbReference type="RuleBase" id="RU003457"/>
    </source>
</evidence>
<dbReference type="Pfam" id="PF02678">
    <property type="entry name" value="Pirin"/>
    <property type="match status" value="1"/>
</dbReference>
<dbReference type="Gene3D" id="3.30.420.10">
    <property type="entry name" value="Ribonuclease H-like superfamily/Ribonuclease H"/>
    <property type="match status" value="1"/>
</dbReference>
<sequence>MLDLVITQRRRSLGGFDVGRVLPFAKRRMVGPFVFFDHMGPIDLAAGIPDEVDVLPHPHIGLSTVTYLFDGEIMHRDSIGSEQAIRPGEVNWMTAGRGITHSERFERARREGGRVHGIQAWVALPEADEETDPAFAHHGAEDLPTFEENGVWGRLVAGTALGLHADVQTHSPLFYLHWALAPGARAELPADYPERAIYVAEGTVTVAGQRFDTGQMLVLTPGALVTIKAETPAIVMALGGEPLGPRFIDWNFVSSSKERIEQAKADWRAGRMKLPDLDHDSFTPLPPEPGAPAEQLGIPRRTFYRWYDRYLEGGPEALEDRPSAPRRVWNRIGDDIQQQIIDMALDTTDLSPRELAVRFTDEKRYFVSEATVYRLLKAHDLITSPAFVVIRAADAFHTKTTRPNEMWQTDFTYFKIIGWGWVYLSTVLDDFSRYIIAWKLCTNMRAEDVTDTLDLALEASGCDSATVLHKPRLLSDNGPSYIAGELAEYIEARKMSHVRGAPMHPQTQGKIERWHQTLKNRILLENYFLPGDLEAQIEAFVEHYNHRRYHESLNNVTPADAYFGRADAIIKQRERIKRKTIEHRRLLHRKIAA</sequence>
<dbReference type="GO" id="GO:0015074">
    <property type="term" value="P:DNA integration"/>
    <property type="evidence" value="ECO:0007669"/>
    <property type="project" value="InterPro"/>
</dbReference>
<dbReference type="PATRIC" id="fig|13690.10.peg.5478"/>
<evidence type="ECO:0000313" key="4">
    <source>
        <dbReference type="EMBL" id="KEZ12000.1"/>
    </source>
</evidence>
<evidence type="ECO:0000256" key="1">
    <source>
        <dbReference type="ARBA" id="ARBA00008416"/>
    </source>
</evidence>
<organism evidence="4 5">
    <name type="scientific">Sphingobium yanoikuyae</name>
    <name type="common">Sphingomonas yanoikuyae</name>
    <dbReference type="NCBI Taxonomy" id="13690"/>
    <lineage>
        <taxon>Bacteria</taxon>
        <taxon>Pseudomonadati</taxon>
        <taxon>Pseudomonadota</taxon>
        <taxon>Alphaproteobacteria</taxon>
        <taxon>Sphingomonadales</taxon>
        <taxon>Sphingomonadaceae</taxon>
        <taxon>Sphingobium</taxon>
    </lineage>
</organism>
<dbReference type="SUPFAM" id="SSF51182">
    <property type="entry name" value="RmlC-like cupins"/>
    <property type="match status" value="1"/>
</dbReference>
<accession>A0A084E208</accession>
<protein>
    <submittedName>
        <fullName evidence="4">Transposase, orfB</fullName>
    </submittedName>
</protein>
<dbReference type="AlphaFoldDB" id="A0A084E208"/>
<dbReference type="SUPFAM" id="SSF46689">
    <property type="entry name" value="Homeodomain-like"/>
    <property type="match status" value="1"/>
</dbReference>
<dbReference type="InterPro" id="IPR014710">
    <property type="entry name" value="RmlC-like_jellyroll"/>
</dbReference>
<dbReference type="InterPro" id="IPR012337">
    <property type="entry name" value="RNaseH-like_sf"/>
</dbReference>